<reference evidence="2" key="1">
    <citation type="submission" date="2016-04" db="EMBL/GenBank/DDBJ databases">
        <authorList>
            <person name="Evans L.H."/>
            <person name="Alamgir A."/>
            <person name="Owens N."/>
            <person name="Weber N.D."/>
            <person name="Virtaneva K."/>
            <person name="Barbian K."/>
            <person name="Babar A."/>
            <person name="Rosenke K."/>
        </authorList>
    </citation>
    <scope>NUCLEOTIDE SEQUENCE</scope>
    <source>
        <strain evidence="2">86</strain>
    </source>
</reference>
<protein>
    <submittedName>
        <fullName evidence="2">Uncharacterized protein</fullName>
    </submittedName>
</protein>
<accession>A0A212K6M2</accession>
<dbReference type="EMBL" id="FLUN01000001">
    <property type="protein sequence ID" value="SBW07316.1"/>
    <property type="molecule type" value="Genomic_DNA"/>
</dbReference>
<gene>
    <name evidence="2" type="ORF">KL86CLO1_12286</name>
</gene>
<evidence type="ECO:0000313" key="2">
    <source>
        <dbReference type="EMBL" id="SBW07316.1"/>
    </source>
</evidence>
<dbReference type="AlphaFoldDB" id="A0A212K6M2"/>
<proteinExistence type="predicted"/>
<evidence type="ECO:0000256" key="1">
    <source>
        <dbReference type="SAM" id="Coils"/>
    </source>
</evidence>
<sequence>MAANEQQFRGAVFGGFQKQDVLSYIETATREHSSKVEALEKELSELAGAKTALEAGQTELTAKAEVSATALVETAAALERSTAELEQKNARLAELEREVAALKARVAELEPAAAAYQAVKDRTAGIELEAHCRAQAAETAARERVKAAGADLEQWMLKVQLGYDRLRTDVDATISHAGGELARVTKTLEGISTEFSAHDEELEKLLQSYRESQGPQPPMPLSVDGD</sequence>
<feature type="coiled-coil region" evidence="1">
    <location>
        <begin position="36"/>
        <end position="112"/>
    </location>
</feature>
<dbReference type="Gene3D" id="1.10.287.510">
    <property type="entry name" value="Helix hairpin bin"/>
    <property type="match status" value="1"/>
</dbReference>
<keyword evidence="1" id="KW-0175">Coiled coil</keyword>
<organism evidence="2">
    <name type="scientific">uncultured Eubacteriales bacterium</name>
    <dbReference type="NCBI Taxonomy" id="172733"/>
    <lineage>
        <taxon>Bacteria</taxon>
        <taxon>Bacillati</taxon>
        <taxon>Bacillota</taxon>
        <taxon>Clostridia</taxon>
        <taxon>Eubacteriales</taxon>
        <taxon>environmental samples</taxon>
    </lineage>
</organism>
<name>A0A212K6M2_9FIRM</name>